<organism evidence="2 3">
    <name type="scientific">Rosa chinensis</name>
    <name type="common">China rose</name>
    <dbReference type="NCBI Taxonomy" id="74649"/>
    <lineage>
        <taxon>Eukaryota</taxon>
        <taxon>Viridiplantae</taxon>
        <taxon>Streptophyta</taxon>
        <taxon>Embryophyta</taxon>
        <taxon>Tracheophyta</taxon>
        <taxon>Spermatophyta</taxon>
        <taxon>Magnoliopsida</taxon>
        <taxon>eudicotyledons</taxon>
        <taxon>Gunneridae</taxon>
        <taxon>Pentapetalae</taxon>
        <taxon>rosids</taxon>
        <taxon>fabids</taxon>
        <taxon>Rosales</taxon>
        <taxon>Rosaceae</taxon>
        <taxon>Rosoideae</taxon>
        <taxon>Rosoideae incertae sedis</taxon>
        <taxon>Rosa</taxon>
    </lineage>
</organism>
<proteinExistence type="predicted"/>
<name>A0A2P6RV67_ROSCH</name>
<keyword evidence="1" id="KW-0472">Membrane</keyword>
<comment type="caution">
    <text evidence="2">The sequence shown here is derived from an EMBL/GenBank/DDBJ whole genome shotgun (WGS) entry which is preliminary data.</text>
</comment>
<keyword evidence="1" id="KW-0812">Transmembrane</keyword>
<dbReference type="EMBL" id="PDCK01000040">
    <property type="protein sequence ID" value="PRQ50314.1"/>
    <property type="molecule type" value="Genomic_DNA"/>
</dbReference>
<sequence>MDYECKGFTNISQAVLPLVYFAICAGSSITLIAPQVHLAMVRQSGQTPLCQLQQTKDQLIRRETKRGKQSL</sequence>
<dbReference type="Proteomes" id="UP000238479">
    <property type="component" value="Chromosome 2"/>
</dbReference>
<gene>
    <name evidence="2" type="ORF">RchiOBHm_Chr2g0131841</name>
</gene>
<keyword evidence="1" id="KW-1133">Transmembrane helix</keyword>
<evidence type="ECO:0000313" key="3">
    <source>
        <dbReference type="Proteomes" id="UP000238479"/>
    </source>
</evidence>
<evidence type="ECO:0000313" key="2">
    <source>
        <dbReference type="EMBL" id="PRQ50314.1"/>
    </source>
</evidence>
<protein>
    <submittedName>
        <fullName evidence="2">Uncharacterized protein</fullName>
    </submittedName>
</protein>
<feature type="transmembrane region" description="Helical" evidence="1">
    <location>
        <begin position="14"/>
        <end position="33"/>
    </location>
</feature>
<evidence type="ECO:0000256" key="1">
    <source>
        <dbReference type="SAM" id="Phobius"/>
    </source>
</evidence>
<reference evidence="2 3" key="1">
    <citation type="journal article" date="2018" name="Nat. Genet.">
        <title>The Rosa genome provides new insights in the design of modern roses.</title>
        <authorList>
            <person name="Bendahmane M."/>
        </authorList>
    </citation>
    <scope>NUCLEOTIDE SEQUENCE [LARGE SCALE GENOMIC DNA]</scope>
    <source>
        <strain evidence="3">cv. Old Blush</strain>
    </source>
</reference>
<keyword evidence="3" id="KW-1185">Reference proteome</keyword>
<dbReference type="Gramene" id="PRQ50314">
    <property type="protein sequence ID" value="PRQ50314"/>
    <property type="gene ID" value="RchiOBHm_Chr2g0131841"/>
</dbReference>
<accession>A0A2P6RV67</accession>
<dbReference type="AlphaFoldDB" id="A0A2P6RV67"/>